<dbReference type="HAMAP" id="MF_01151">
    <property type="entry name" value="GrpE"/>
    <property type="match status" value="1"/>
</dbReference>
<dbReference type="InterPro" id="IPR009012">
    <property type="entry name" value="GrpE_head"/>
</dbReference>
<keyword evidence="4 10" id="KW-0963">Cytoplasm</keyword>
<dbReference type="RefSeq" id="WP_176975175.1">
    <property type="nucleotide sequence ID" value="NZ_JABZEO010000002.1"/>
</dbReference>
<evidence type="ECO:0000256" key="5">
    <source>
        <dbReference type="ARBA" id="ARBA00023016"/>
    </source>
</evidence>
<dbReference type="GO" id="GO:0005829">
    <property type="term" value="C:cytosol"/>
    <property type="evidence" value="ECO:0007669"/>
    <property type="project" value="TreeGrafter"/>
</dbReference>
<proteinExistence type="inferred from homology"/>
<keyword evidence="6 10" id="KW-0143">Chaperone</keyword>
<dbReference type="SUPFAM" id="SSF51064">
    <property type="entry name" value="Head domain of nucleotide exchange factor GrpE"/>
    <property type="match status" value="1"/>
</dbReference>
<dbReference type="EMBL" id="JABZEO010000002">
    <property type="protein sequence ID" value="NVZ08396.1"/>
    <property type="molecule type" value="Genomic_DNA"/>
</dbReference>
<protein>
    <recommendedName>
        <fullName evidence="8 10">Protein GrpE</fullName>
    </recommendedName>
    <alternativeName>
        <fullName evidence="9 10">HSP-70 cofactor</fullName>
    </alternativeName>
</protein>
<gene>
    <name evidence="10 14" type="primary">grpE</name>
    <name evidence="14" type="ORF">HW932_03885</name>
</gene>
<evidence type="ECO:0000256" key="12">
    <source>
        <dbReference type="RuleBase" id="RU004478"/>
    </source>
</evidence>
<dbReference type="Gene3D" id="2.30.22.10">
    <property type="entry name" value="Head domain of nucleotide exchange factor GrpE"/>
    <property type="match status" value="1"/>
</dbReference>
<dbReference type="FunFam" id="2.30.22.10:FF:000001">
    <property type="entry name" value="Protein GrpE"/>
    <property type="match status" value="1"/>
</dbReference>
<dbReference type="InterPro" id="IPR000740">
    <property type="entry name" value="GrpE"/>
</dbReference>
<evidence type="ECO:0000256" key="13">
    <source>
        <dbReference type="SAM" id="MobiDB-lite"/>
    </source>
</evidence>
<dbReference type="Pfam" id="PF01025">
    <property type="entry name" value="GrpE"/>
    <property type="match status" value="1"/>
</dbReference>
<dbReference type="NCBIfam" id="NF010748">
    <property type="entry name" value="PRK14150.1"/>
    <property type="match status" value="1"/>
</dbReference>
<evidence type="ECO:0000256" key="2">
    <source>
        <dbReference type="ARBA" id="ARBA00009054"/>
    </source>
</evidence>
<dbReference type="GO" id="GO:0042803">
    <property type="term" value="F:protein homodimerization activity"/>
    <property type="evidence" value="ECO:0007669"/>
    <property type="project" value="InterPro"/>
</dbReference>
<organism evidence="14 15">
    <name type="scientific">Allochromatium humboldtianum</name>
    <dbReference type="NCBI Taxonomy" id="504901"/>
    <lineage>
        <taxon>Bacteria</taxon>
        <taxon>Pseudomonadati</taxon>
        <taxon>Pseudomonadota</taxon>
        <taxon>Gammaproteobacteria</taxon>
        <taxon>Chromatiales</taxon>
        <taxon>Chromatiaceae</taxon>
        <taxon>Allochromatium</taxon>
    </lineage>
</organism>
<keyword evidence="5 10" id="KW-0346">Stress response</keyword>
<evidence type="ECO:0000256" key="1">
    <source>
        <dbReference type="ARBA" id="ARBA00004496"/>
    </source>
</evidence>
<feature type="region of interest" description="Disordered" evidence="13">
    <location>
        <begin position="33"/>
        <end position="58"/>
    </location>
</feature>
<dbReference type="GO" id="GO:0000774">
    <property type="term" value="F:adenyl-nucleotide exchange factor activity"/>
    <property type="evidence" value="ECO:0007669"/>
    <property type="project" value="InterPro"/>
</dbReference>
<dbReference type="Proteomes" id="UP000592294">
    <property type="component" value="Unassembled WGS sequence"/>
</dbReference>
<evidence type="ECO:0000256" key="9">
    <source>
        <dbReference type="ARBA" id="ARBA00076414"/>
    </source>
</evidence>
<evidence type="ECO:0000256" key="11">
    <source>
        <dbReference type="RuleBase" id="RU000639"/>
    </source>
</evidence>
<comment type="similarity">
    <text evidence="2 10 12">Belongs to the GrpE family.</text>
</comment>
<evidence type="ECO:0000313" key="15">
    <source>
        <dbReference type="Proteomes" id="UP000592294"/>
    </source>
</evidence>
<evidence type="ECO:0000256" key="7">
    <source>
        <dbReference type="ARBA" id="ARBA00053401"/>
    </source>
</evidence>
<evidence type="ECO:0000256" key="3">
    <source>
        <dbReference type="ARBA" id="ARBA00011738"/>
    </source>
</evidence>
<dbReference type="CDD" id="cd00446">
    <property type="entry name" value="GrpE"/>
    <property type="match status" value="1"/>
</dbReference>
<comment type="function">
    <text evidence="7 10 11">Participates actively in the response to hyperosmotic and heat shock by preventing the aggregation of stress-denatured proteins, in association with DnaK and GrpE. It is the nucleotide exchange factor for DnaK and may function as a thermosensor. Unfolded proteins bind initially to DnaJ; upon interaction with the DnaJ-bound protein, DnaK hydrolyzes its bound ATP, resulting in the formation of a stable complex. GrpE releases ADP from DnaK; ATP binding to DnaK triggers the release of the substrate protein, thus completing the reaction cycle. Several rounds of ATP-dependent interactions between DnaJ, DnaK and GrpE are required for fully efficient folding.</text>
</comment>
<dbReference type="GO" id="GO:0051087">
    <property type="term" value="F:protein-folding chaperone binding"/>
    <property type="evidence" value="ECO:0007669"/>
    <property type="project" value="InterPro"/>
</dbReference>
<evidence type="ECO:0000256" key="6">
    <source>
        <dbReference type="ARBA" id="ARBA00023186"/>
    </source>
</evidence>
<evidence type="ECO:0000256" key="4">
    <source>
        <dbReference type="ARBA" id="ARBA00022490"/>
    </source>
</evidence>
<evidence type="ECO:0000313" key="14">
    <source>
        <dbReference type="EMBL" id="NVZ08396.1"/>
    </source>
</evidence>
<dbReference type="NCBIfam" id="NF010737">
    <property type="entry name" value="PRK14139.1"/>
    <property type="match status" value="1"/>
</dbReference>
<feature type="compositionally biased region" description="Low complexity" evidence="13">
    <location>
        <begin position="42"/>
        <end position="52"/>
    </location>
</feature>
<name>A0A850R7N8_9GAMM</name>
<evidence type="ECO:0000256" key="8">
    <source>
        <dbReference type="ARBA" id="ARBA00072274"/>
    </source>
</evidence>
<dbReference type="GO" id="GO:0051082">
    <property type="term" value="F:unfolded protein binding"/>
    <property type="evidence" value="ECO:0007669"/>
    <property type="project" value="TreeGrafter"/>
</dbReference>
<comment type="subunit">
    <text evidence="3 10">Homodimer.</text>
</comment>
<dbReference type="PRINTS" id="PR00773">
    <property type="entry name" value="GRPEPROTEIN"/>
</dbReference>
<keyword evidence="15" id="KW-1185">Reference proteome</keyword>
<dbReference type="AlphaFoldDB" id="A0A850R7N8"/>
<accession>A0A850R7N8</accession>
<dbReference type="GO" id="GO:0006457">
    <property type="term" value="P:protein folding"/>
    <property type="evidence" value="ECO:0007669"/>
    <property type="project" value="InterPro"/>
</dbReference>
<dbReference type="PROSITE" id="PS01071">
    <property type="entry name" value="GRPE"/>
    <property type="match status" value="1"/>
</dbReference>
<evidence type="ECO:0000256" key="10">
    <source>
        <dbReference type="HAMAP-Rule" id="MF_01151"/>
    </source>
</evidence>
<dbReference type="PANTHER" id="PTHR21237">
    <property type="entry name" value="GRPE PROTEIN"/>
    <property type="match status" value="1"/>
</dbReference>
<reference evidence="14 15" key="1">
    <citation type="submission" date="2020-06" db="EMBL/GenBank/DDBJ databases">
        <title>Whole-genome sequence of Allochromatium humboldtianum DSM 21881, type strain.</title>
        <authorList>
            <person name="Kyndt J.A."/>
            <person name="Meyer T.E."/>
        </authorList>
    </citation>
    <scope>NUCLEOTIDE SEQUENCE [LARGE SCALE GENOMIC DNA]</scope>
    <source>
        <strain evidence="14 15">DSM 21881</strain>
    </source>
</reference>
<feature type="region of interest" description="Disordered" evidence="13">
    <location>
        <begin position="1"/>
        <end position="21"/>
    </location>
</feature>
<comment type="caution">
    <text evidence="14">The sequence shown here is derived from an EMBL/GenBank/DDBJ whole genome shotgun (WGS) entry which is preliminary data.</text>
</comment>
<dbReference type="Gene3D" id="3.90.20.20">
    <property type="match status" value="1"/>
</dbReference>
<sequence length="218" mass="23916">MSTEPQRPESAPQEAPQRDEAALRAAVEAYKEADTTLDELPASADGASAESEAQTEERSIEELSAALDAARVEIEDSRDQVLRARAELENLRRRHAQELEKAHKFALDGFVRELLQVRDSLELGCNAAQEASADVDKLREGTELTLKLLGDVMEKFGVGVVDPTNQPFDPEFHQAMSMQPREDVPPNTVVLVIQKGYTLNGRLVRPALVMVSQAAAAQ</sequence>
<dbReference type="PANTHER" id="PTHR21237:SF23">
    <property type="entry name" value="GRPE PROTEIN HOMOLOG, MITOCHONDRIAL"/>
    <property type="match status" value="1"/>
</dbReference>
<comment type="subcellular location">
    <subcellularLocation>
        <location evidence="1 10">Cytoplasm</location>
    </subcellularLocation>
</comment>
<dbReference type="InterPro" id="IPR013805">
    <property type="entry name" value="GrpE_CC"/>
</dbReference>
<dbReference type="SUPFAM" id="SSF58014">
    <property type="entry name" value="Coiled-coil domain of nucleotide exchange factor GrpE"/>
    <property type="match status" value="1"/>
</dbReference>